<dbReference type="Gene3D" id="3.90.830.10">
    <property type="entry name" value="Syntaxin Binding Protein 1, Chain A, domain 2"/>
    <property type="match status" value="1"/>
</dbReference>
<keyword evidence="5" id="KW-1185">Reference proteome</keyword>
<feature type="region of interest" description="Disordered" evidence="2">
    <location>
        <begin position="1035"/>
        <end position="1063"/>
    </location>
</feature>
<protein>
    <submittedName>
        <fullName evidence="4">Uncharacterized protein</fullName>
    </submittedName>
</protein>
<keyword evidence="3" id="KW-1133">Transmembrane helix</keyword>
<dbReference type="InterPro" id="IPR043154">
    <property type="entry name" value="Sec-1-like_dom1"/>
</dbReference>
<dbReference type="Proteomes" id="UP001301350">
    <property type="component" value="Unassembled WGS sequence"/>
</dbReference>
<dbReference type="AlphaFoldDB" id="A0AAV9IWQ6"/>
<feature type="region of interest" description="Disordered" evidence="2">
    <location>
        <begin position="766"/>
        <end position="795"/>
    </location>
</feature>
<evidence type="ECO:0000313" key="4">
    <source>
        <dbReference type="EMBL" id="KAK4536586.1"/>
    </source>
</evidence>
<comment type="caution">
    <text evidence="4">The sequence shown here is derived from an EMBL/GenBank/DDBJ whole genome shotgun (WGS) entry which is preliminary data.</text>
</comment>
<dbReference type="Gene3D" id="1.25.40.60">
    <property type="match status" value="1"/>
</dbReference>
<dbReference type="Gene3D" id="2.60.120.560">
    <property type="entry name" value="Exo-inulinase, domain 1"/>
    <property type="match status" value="1"/>
</dbReference>
<dbReference type="SUPFAM" id="SSF56815">
    <property type="entry name" value="Sec1/munc18-like (SM) proteins"/>
    <property type="match status" value="1"/>
</dbReference>
<dbReference type="InterPro" id="IPR027482">
    <property type="entry name" value="Sec1-like_dom2"/>
</dbReference>
<dbReference type="Gene3D" id="3.40.50.2060">
    <property type="match status" value="1"/>
</dbReference>
<dbReference type="Gene3D" id="3.40.50.1910">
    <property type="match status" value="2"/>
</dbReference>
<accession>A0AAV9IWQ6</accession>
<dbReference type="GO" id="GO:0016192">
    <property type="term" value="P:vesicle-mediated transport"/>
    <property type="evidence" value="ECO:0007669"/>
    <property type="project" value="InterPro"/>
</dbReference>
<dbReference type="InterPro" id="IPR043127">
    <property type="entry name" value="Sec-1-like_dom3a"/>
</dbReference>
<keyword evidence="3" id="KW-0472">Membrane</keyword>
<feature type="transmembrane region" description="Helical" evidence="3">
    <location>
        <begin position="380"/>
        <end position="404"/>
    </location>
</feature>
<evidence type="ECO:0000313" key="5">
    <source>
        <dbReference type="Proteomes" id="UP001301350"/>
    </source>
</evidence>
<dbReference type="InterPro" id="IPR001619">
    <property type="entry name" value="Sec1-like"/>
</dbReference>
<dbReference type="InterPro" id="IPR036045">
    <property type="entry name" value="Sec1-like_sf"/>
</dbReference>
<dbReference type="EMBL" id="JANCYW010000009">
    <property type="protein sequence ID" value="KAK4536586.1"/>
    <property type="molecule type" value="Genomic_DNA"/>
</dbReference>
<comment type="similarity">
    <text evidence="1">Belongs to the STXBP/unc-18/SEC1 family.</text>
</comment>
<dbReference type="PANTHER" id="PTHR11679">
    <property type="entry name" value="VESICLE PROTEIN SORTING-ASSOCIATED"/>
    <property type="match status" value="1"/>
</dbReference>
<evidence type="ECO:0000256" key="3">
    <source>
        <dbReference type="SAM" id="Phobius"/>
    </source>
</evidence>
<gene>
    <name evidence="4" type="ORF">CDCA_CDCA09G2611</name>
</gene>
<dbReference type="Pfam" id="PF00995">
    <property type="entry name" value="Sec1"/>
    <property type="match status" value="1"/>
</dbReference>
<sequence>MALLFPLAPSHAASLQEATVLYASHFTNATGCPCSLPYGSLEVINSVNVSAPTTWTVQPDAGLVCESAVSDGSAGQPQQVPKLGTFAYIDMPEAFVNWTDYGASVMVQTGANSTVGLMVRVSDGSDYYRLAWSDGQYLRFERARPGNQFQVLADSGSLSSSMLSFPTDGSAFELAVTCVDAQFDVSVNGQQPWPLIQDNSTDALYTGSAAVYAFDNAGVAFSNWSVYGVAGVQPSPSLPPSLQTPLAQPLAPAVQLPPNISARLFNYTLRYPQLDLTTYTAPLDDALRNAINNALGFTDTWLVQTRLGSVLASYVSALPLDDTVVSAATNVSAALTALVCNASFAFDLGVVVDCSNGSIPVAAWSLDAAPAAGSSSSHAVIIGVVVAVVVAGLAGALLIGYWTWRRLRHRRTTQPHRKHHLKVVDIESADAVAERVRATIGAERYDRLSRAGVLDAVLASAAAANLAGTTDTVPAWSLRDRTRDHLLTALLESAKPKYGHWEVLVVDERTLRITSAACRLSDLIARGVTLVQSLEELATAGHTALRLNTIFFMSPGEASFALLAKAFVNMSPRSAGAHVIGSKRLPETHVFTASRVSDATLTSLREQPQLFQSISTFQELNVDFLALSERVFSLDRPHALLTLYGRRAPLSVAGGASRSHSRLSPLLLECREIGRQLATVFGVLRALRPSIEIHTTSVANDATMEIAQAVKGALECLQQDLQVGAHSPLAARAAKLLIVDRAADPMTPLQHDETYESFVHDVLRWPGTDSTPRKPHKEPRQQRCAETVDAPPDDGDAVANTTRIPDVDDPTWNALRHLHIHDAMVRIHEELELFLTSNAAARMHQRVSSRVHAADGDIEAAAPDGNSALGASIRDLAEAARAAPEYRETVERLSFHLELLEKCAALYESRSLAAVIQAERALISGRHARTGKREKSHEQRRRLENLLHDPTVDGLSKLRLILLWIATRGTDTDTLVRWLSEAEIDEDGRTAVRAFIECFQADRHSAESARRQRRNRNGAPLLRDIIERACDLDGSNDELTRSRSHDDADEEPGGPAAPRTPLSLRRRLRSPIPLLRRGRQNESVSCVPSGTSGEPTLVVIFVVGGVSHAEARLAYEISAAAAAAPNTQVLIGSTRLISAAEYIAEMSAIFRDA</sequence>
<reference evidence="4 5" key="1">
    <citation type="submission" date="2022-07" db="EMBL/GenBank/DDBJ databases">
        <title>Genome-wide signatures of adaptation to extreme environments.</title>
        <authorList>
            <person name="Cho C.H."/>
            <person name="Yoon H.S."/>
        </authorList>
    </citation>
    <scope>NUCLEOTIDE SEQUENCE [LARGE SCALE GENOMIC DNA]</scope>
    <source>
        <strain evidence="4 5">DBV 063 E5</strain>
    </source>
</reference>
<organism evidence="4 5">
    <name type="scientific">Cyanidium caldarium</name>
    <name type="common">Red alga</name>
    <dbReference type="NCBI Taxonomy" id="2771"/>
    <lineage>
        <taxon>Eukaryota</taxon>
        <taxon>Rhodophyta</taxon>
        <taxon>Bangiophyceae</taxon>
        <taxon>Cyanidiales</taxon>
        <taxon>Cyanidiaceae</taxon>
        <taxon>Cyanidium</taxon>
    </lineage>
</organism>
<proteinExistence type="inferred from homology"/>
<evidence type="ECO:0000256" key="1">
    <source>
        <dbReference type="ARBA" id="ARBA00009884"/>
    </source>
</evidence>
<evidence type="ECO:0000256" key="2">
    <source>
        <dbReference type="SAM" id="MobiDB-lite"/>
    </source>
</evidence>
<keyword evidence="3" id="KW-0812">Transmembrane</keyword>
<name>A0AAV9IWQ6_CYACA</name>